<evidence type="ECO:0000259" key="1">
    <source>
        <dbReference type="PROSITE" id="PS50106"/>
    </source>
</evidence>
<dbReference type="Gene3D" id="2.30.42.10">
    <property type="match status" value="2"/>
</dbReference>
<reference evidence="2 3" key="2">
    <citation type="submission" date="2018-11" db="EMBL/GenBank/DDBJ databases">
        <authorList>
            <consortium name="Pathogen Informatics"/>
        </authorList>
    </citation>
    <scope>NUCLEOTIDE SEQUENCE [LARGE SCALE GENOMIC DNA]</scope>
</reference>
<proteinExistence type="predicted"/>
<dbReference type="PANTHER" id="PTHR31327">
    <property type="entry name" value="SPERM MEIOSIS PDZ DOMAIN CONTAINING PROTEINS-RELATED"/>
    <property type="match status" value="1"/>
</dbReference>
<evidence type="ECO:0000313" key="4">
    <source>
        <dbReference type="WBParaSite" id="BPAG_0000208201-mRNA-1"/>
    </source>
</evidence>
<keyword evidence="3" id="KW-1185">Reference proteome</keyword>
<protein>
    <submittedName>
        <fullName evidence="4">PDZ domain-containing protein</fullName>
    </submittedName>
</protein>
<dbReference type="WBParaSite" id="BPAG_0000208201-mRNA-1">
    <property type="protein sequence ID" value="BPAG_0000208201-mRNA-1"/>
    <property type="gene ID" value="BPAG_0000208201"/>
</dbReference>
<gene>
    <name evidence="2" type="ORF">BPAG_LOCUS2052</name>
</gene>
<dbReference type="STRING" id="6280.A0A0N4T1M9"/>
<dbReference type="SMART" id="SM00228">
    <property type="entry name" value="PDZ"/>
    <property type="match status" value="2"/>
</dbReference>
<evidence type="ECO:0000313" key="2">
    <source>
        <dbReference type="EMBL" id="VDN83238.1"/>
    </source>
</evidence>
<name>A0A0N4T1M9_BRUPA</name>
<organism evidence="4">
    <name type="scientific">Brugia pahangi</name>
    <name type="common">Filarial nematode worm</name>
    <dbReference type="NCBI Taxonomy" id="6280"/>
    <lineage>
        <taxon>Eukaryota</taxon>
        <taxon>Metazoa</taxon>
        <taxon>Ecdysozoa</taxon>
        <taxon>Nematoda</taxon>
        <taxon>Chromadorea</taxon>
        <taxon>Rhabditida</taxon>
        <taxon>Spirurina</taxon>
        <taxon>Spiruromorpha</taxon>
        <taxon>Filarioidea</taxon>
        <taxon>Onchocercidae</taxon>
        <taxon>Brugia</taxon>
    </lineage>
</organism>
<feature type="domain" description="PDZ" evidence="1">
    <location>
        <begin position="28"/>
        <end position="101"/>
    </location>
</feature>
<dbReference type="Proteomes" id="UP000278627">
    <property type="component" value="Unassembled WGS sequence"/>
</dbReference>
<dbReference type="InterPro" id="IPR036034">
    <property type="entry name" value="PDZ_sf"/>
</dbReference>
<dbReference type="EMBL" id="UZAD01000234">
    <property type="protein sequence ID" value="VDN83238.1"/>
    <property type="molecule type" value="Genomic_DNA"/>
</dbReference>
<evidence type="ECO:0000313" key="3">
    <source>
        <dbReference type="Proteomes" id="UP000278627"/>
    </source>
</evidence>
<dbReference type="SUPFAM" id="SSF50156">
    <property type="entry name" value="PDZ domain-like"/>
    <property type="match status" value="2"/>
</dbReference>
<sequence>MLDGSEDDDVFEEDAATSILIPPTYRITVQIDYEEGEPFGIEFGKNLTVLDVKKEMRADGILHPGDVIISINDVVVEDQVQFYDLIKRLFPMVKIEVERKLWKSPLTDLRARQIGLVAKRHHQYFIAYLHRIDGMKLGLSVRVQIHNQVVVTKCKDGSIVSKCYQEGDHILDVDGVRVYSKADAKERIIAGLRSASCVSTVVERKESDDSTSMSNKVLLLVGDRNPKMAPDAVKIGQREAARIRSCAGRQFPLKSILRTSSYKSPTSLQFDMKPLIMRVASDTKEPSRLMHVKKKEPSRGFLNLLFGKRSSAGNKRRDFQ</sequence>
<reference evidence="4" key="1">
    <citation type="submission" date="2017-02" db="UniProtKB">
        <authorList>
            <consortium name="WormBaseParasite"/>
        </authorList>
    </citation>
    <scope>IDENTIFICATION</scope>
</reference>
<dbReference type="InterPro" id="IPR040264">
    <property type="entry name" value="T15H9.4-like"/>
</dbReference>
<dbReference type="AlphaFoldDB" id="A0A0N4T1M9"/>
<dbReference type="InterPro" id="IPR001478">
    <property type="entry name" value="PDZ"/>
</dbReference>
<accession>A0A0N4T1M9</accession>
<dbReference type="PROSITE" id="PS50106">
    <property type="entry name" value="PDZ"/>
    <property type="match status" value="1"/>
</dbReference>